<sequence>MAELESLGRNSVRLHPDIYMNELLCGMRAINKIMPIILEKLGVSEEISIDSAVFTLERVD</sequence>
<name>A0A368K298_9HYPH</name>
<evidence type="ECO:0000313" key="1">
    <source>
        <dbReference type="EMBL" id="RCS22100.1"/>
    </source>
</evidence>
<reference evidence="1 2" key="1">
    <citation type="submission" date="2018-07" db="EMBL/GenBank/DDBJ databases">
        <title>The draft genome of Phyllobacterium salinisoli.</title>
        <authorList>
            <person name="Liu L."/>
            <person name="Li L."/>
            <person name="Zhang X."/>
            <person name="Liang L."/>
        </authorList>
    </citation>
    <scope>NUCLEOTIDE SEQUENCE [LARGE SCALE GENOMIC DNA]</scope>
    <source>
        <strain evidence="1 2">LLAN61</strain>
    </source>
</reference>
<proteinExistence type="predicted"/>
<dbReference type="EMBL" id="QOZG01000010">
    <property type="protein sequence ID" value="RCS22100.1"/>
    <property type="molecule type" value="Genomic_DNA"/>
</dbReference>
<protein>
    <submittedName>
        <fullName evidence="1">Uncharacterized protein</fullName>
    </submittedName>
</protein>
<keyword evidence="2" id="KW-1185">Reference proteome</keyword>
<dbReference type="AlphaFoldDB" id="A0A368K298"/>
<accession>A0A368K298</accession>
<dbReference type="Proteomes" id="UP000253420">
    <property type="component" value="Unassembled WGS sequence"/>
</dbReference>
<organism evidence="1 2">
    <name type="scientific">Phyllobacterium salinisoli</name>
    <dbReference type="NCBI Taxonomy" id="1899321"/>
    <lineage>
        <taxon>Bacteria</taxon>
        <taxon>Pseudomonadati</taxon>
        <taxon>Pseudomonadota</taxon>
        <taxon>Alphaproteobacteria</taxon>
        <taxon>Hyphomicrobiales</taxon>
        <taxon>Phyllobacteriaceae</taxon>
        <taxon>Phyllobacterium</taxon>
    </lineage>
</organism>
<gene>
    <name evidence="1" type="ORF">DUT91_20530</name>
</gene>
<comment type="caution">
    <text evidence="1">The sequence shown here is derived from an EMBL/GenBank/DDBJ whole genome shotgun (WGS) entry which is preliminary data.</text>
</comment>
<evidence type="ECO:0000313" key="2">
    <source>
        <dbReference type="Proteomes" id="UP000253420"/>
    </source>
</evidence>